<proteinExistence type="predicted"/>
<comment type="caution">
    <text evidence="3">The sequence shown here is derived from an EMBL/GenBank/DDBJ whole genome shotgun (WGS) entry which is preliminary data.</text>
</comment>
<gene>
    <name evidence="3" type="ORF">AX760_02510</name>
</gene>
<organism evidence="3 4">
    <name type="scientific">Pararhizobium antarcticum</name>
    <dbReference type="NCBI Taxonomy" id="1798805"/>
    <lineage>
        <taxon>Bacteria</taxon>
        <taxon>Pseudomonadati</taxon>
        <taxon>Pseudomonadota</taxon>
        <taxon>Alphaproteobacteria</taxon>
        <taxon>Hyphomicrobiales</taxon>
        <taxon>Rhizobiaceae</taxon>
        <taxon>Rhizobium/Agrobacterium group</taxon>
        <taxon>Pararhizobium</taxon>
    </lineage>
</organism>
<feature type="compositionally biased region" description="Polar residues" evidence="1">
    <location>
        <begin position="67"/>
        <end position="76"/>
    </location>
</feature>
<keyword evidence="4" id="KW-1185">Reference proteome</keyword>
<feature type="signal peptide" evidence="2">
    <location>
        <begin position="1"/>
        <end position="24"/>
    </location>
</feature>
<dbReference type="EMBL" id="LSRP01000085">
    <property type="protein sequence ID" value="OJF96766.1"/>
    <property type="molecule type" value="Genomic_DNA"/>
</dbReference>
<protein>
    <submittedName>
        <fullName evidence="3">Uncharacterized protein</fullName>
    </submittedName>
</protein>
<name>A0A657LTJ5_9HYPH</name>
<evidence type="ECO:0000256" key="2">
    <source>
        <dbReference type="SAM" id="SignalP"/>
    </source>
</evidence>
<evidence type="ECO:0000313" key="4">
    <source>
        <dbReference type="Proteomes" id="UP000182661"/>
    </source>
</evidence>
<dbReference type="Proteomes" id="UP000182661">
    <property type="component" value="Unassembled WGS sequence"/>
</dbReference>
<feature type="region of interest" description="Disordered" evidence="1">
    <location>
        <begin position="53"/>
        <end position="76"/>
    </location>
</feature>
<reference evidence="3 4" key="1">
    <citation type="submission" date="2016-02" db="EMBL/GenBank/DDBJ databases">
        <title>Genome sequencing of a beta-galactosidase producing bacteria Rhizobium sp. 59.</title>
        <authorList>
            <person name="Wang D."/>
            <person name="Kot W."/>
            <person name="Qin Y."/>
            <person name="Hansen L."/>
            <person name="Naqvi K."/>
            <person name="Rensing C."/>
        </authorList>
    </citation>
    <scope>NUCLEOTIDE SEQUENCE [LARGE SCALE GENOMIC DNA]</scope>
    <source>
        <strain evidence="3 4">59</strain>
    </source>
</reference>
<sequence>MNKALTLALAAVFSTASIGGIAVAQETTTTTTPMAAPMAMTEEMVSIIVVSEPLPDDGQTEVPETYKNASPETISSAQTEIQADPALMDILVKKNVQIENVVGIQTAANGGKVVYVK</sequence>
<dbReference type="RefSeq" id="WP_071833104.1">
    <property type="nucleotide sequence ID" value="NZ_LSRP01000085.1"/>
</dbReference>
<accession>A0A657LTJ5</accession>
<keyword evidence="2" id="KW-0732">Signal</keyword>
<feature type="chain" id="PRO_5024888160" evidence="2">
    <location>
        <begin position="25"/>
        <end position="117"/>
    </location>
</feature>
<dbReference type="OrthoDB" id="8400623at2"/>
<dbReference type="AlphaFoldDB" id="A0A657LTJ5"/>
<evidence type="ECO:0000256" key="1">
    <source>
        <dbReference type="SAM" id="MobiDB-lite"/>
    </source>
</evidence>
<evidence type="ECO:0000313" key="3">
    <source>
        <dbReference type="EMBL" id="OJF96766.1"/>
    </source>
</evidence>